<protein>
    <recommendedName>
        <fullName evidence="1">Non-specific lipid-transfer protein</fullName>
    </recommendedName>
</protein>
<feature type="chain" id="PRO_5023905854" description="Non-specific lipid-transfer protein" evidence="2">
    <location>
        <begin position="30"/>
        <end position="131"/>
    </location>
</feature>
<keyword evidence="1" id="KW-0446">Lipid-binding</keyword>
<name>A0A5K0Z6G9_9MAGN</name>
<dbReference type="AlphaFoldDB" id="A0A5K0Z6G9"/>
<feature type="signal peptide" evidence="2">
    <location>
        <begin position="1"/>
        <end position="29"/>
    </location>
</feature>
<evidence type="ECO:0000256" key="1">
    <source>
        <dbReference type="RuleBase" id="RU000628"/>
    </source>
</evidence>
<keyword evidence="2" id="KW-0732">Signal</keyword>
<evidence type="ECO:0000313" key="4">
    <source>
        <dbReference type="EMBL" id="VVV85186.1"/>
    </source>
</evidence>
<comment type="similarity">
    <text evidence="1">Belongs to the plant LTP family.</text>
</comment>
<feature type="domain" description="Bifunctional inhibitor/plant lipid transfer protein/seed storage helical" evidence="3">
    <location>
        <begin position="32"/>
        <end position="118"/>
    </location>
</feature>
<dbReference type="InterPro" id="IPR036312">
    <property type="entry name" value="Bifun_inhib/LTP/seed_sf"/>
</dbReference>
<evidence type="ECO:0000259" key="3">
    <source>
        <dbReference type="SMART" id="SM00499"/>
    </source>
</evidence>
<proteinExistence type="inferred from homology"/>
<dbReference type="SUPFAM" id="SSF47699">
    <property type="entry name" value="Bifunctional inhibitor/lipid-transfer protein/seed storage 2S albumin"/>
    <property type="match status" value="1"/>
</dbReference>
<dbReference type="Pfam" id="PF00234">
    <property type="entry name" value="Tryp_alpha_amyl"/>
    <property type="match status" value="1"/>
</dbReference>
<dbReference type="Gramene" id="NC13G0028200.1">
    <property type="protein sequence ID" value="NC13G0028200.1:cds"/>
    <property type="gene ID" value="NC13G0028200"/>
</dbReference>
<dbReference type="GO" id="GO:0008289">
    <property type="term" value="F:lipid binding"/>
    <property type="evidence" value="ECO:0007669"/>
    <property type="project" value="UniProtKB-KW"/>
</dbReference>
<dbReference type="GO" id="GO:0006869">
    <property type="term" value="P:lipid transport"/>
    <property type="evidence" value="ECO:0007669"/>
    <property type="project" value="InterPro"/>
</dbReference>
<sequence>MARSLPSLISLISLFIGFLVLIMQGAADAFDCVDLTVETCIPYLMTSKDGSSTPSDSCCKGMETVKGLGRERDDRQRICSCLKSGAANLPGINPDNALKLPSKCGVDLGYPIAMDTDCSKYSLRPFIRDAL</sequence>
<dbReference type="PANTHER" id="PTHR33076">
    <property type="entry name" value="NON-SPECIFIC LIPID-TRANSFER PROTEIN 2-RELATED"/>
    <property type="match status" value="1"/>
</dbReference>
<dbReference type="SMART" id="SM00499">
    <property type="entry name" value="AAI"/>
    <property type="match status" value="1"/>
</dbReference>
<gene>
    <name evidence="4" type="ORF">NYM_LOCUS9558</name>
</gene>
<keyword evidence="1" id="KW-0813">Transport</keyword>
<dbReference type="EMBL" id="LR721778">
    <property type="protein sequence ID" value="VVV85186.1"/>
    <property type="molecule type" value="Genomic_DNA"/>
</dbReference>
<accession>A0A5K0Z6G9</accession>
<dbReference type="InterPro" id="IPR000528">
    <property type="entry name" value="Plant_nsLTP"/>
</dbReference>
<dbReference type="Gene3D" id="1.10.110.10">
    <property type="entry name" value="Plant lipid-transfer and hydrophobic proteins"/>
    <property type="match status" value="1"/>
</dbReference>
<organism evidence="4">
    <name type="scientific">Nymphaea colorata</name>
    <name type="common">pocket water lily</name>
    <dbReference type="NCBI Taxonomy" id="210225"/>
    <lineage>
        <taxon>Eukaryota</taxon>
        <taxon>Viridiplantae</taxon>
        <taxon>Streptophyta</taxon>
        <taxon>Embryophyta</taxon>
        <taxon>Tracheophyta</taxon>
        <taxon>Spermatophyta</taxon>
        <taxon>Magnoliopsida</taxon>
        <taxon>Nymphaeales</taxon>
        <taxon>Nymphaeaceae</taxon>
        <taxon>Nymphaea</taxon>
    </lineage>
</organism>
<dbReference type="PRINTS" id="PR00382">
    <property type="entry name" value="LIPIDTRNSFER"/>
</dbReference>
<dbReference type="InterPro" id="IPR016140">
    <property type="entry name" value="Bifunc_inhib/LTP/seed_store"/>
</dbReference>
<reference evidence="4" key="1">
    <citation type="submission" date="2019-09" db="EMBL/GenBank/DDBJ databases">
        <authorList>
            <person name="Zhang L."/>
        </authorList>
    </citation>
    <scope>NUCLEOTIDE SEQUENCE</scope>
</reference>
<evidence type="ECO:0000256" key="2">
    <source>
        <dbReference type="SAM" id="SignalP"/>
    </source>
</evidence>
<dbReference type="CDD" id="cd01960">
    <property type="entry name" value="nsLTP1"/>
    <property type="match status" value="1"/>
</dbReference>
<comment type="function">
    <text evidence="1">Plant non-specific lipid-transfer proteins transfer phospholipids as well as galactolipids across membranes. May play a role in wax or cutin deposition in the cell walls of expanding epidermal cells and certain secretory tissues.</text>
</comment>